<dbReference type="SUPFAM" id="SSF51197">
    <property type="entry name" value="Clavaminate synthase-like"/>
    <property type="match status" value="1"/>
</dbReference>
<gene>
    <name evidence="1" type="ORF">SAMN04489750_2561</name>
</gene>
<evidence type="ECO:0000313" key="2">
    <source>
        <dbReference type="Proteomes" id="UP000250028"/>
    </source>
</evidence>
<accession>A0A2Y8ZS51</accession>
<dbReference type="EMBL" id="UESZ01000001">
    <property type="protein sequence ID" value="SSA35211.1"/>
    <property type="molecule type" value="Genomic_DNA"/>
</dbReference>
<dbReference type="AlphaFoldDB" id="A0A2Y8ZS51"/>
<protein>
    <recommendedName>
        <fullName evidence="3">Ectoine hydroxylase-related dioxygenase, phytanoyl-CoA dioxygenase (PhyH) family</fullName>
    </recommendedName>
</protein>
<sequence>MADFDESLQDLDVDAFWREGYAILPDVYTEEEVAQMRQEVMANASVGGELTAGPLKHVLTDGKMAAVAKKLLDTDDVIYGGDSSATINGKIRVWHKDNTDRLDEKAPDWDDRYTQLRFGIYLQDHTEHSGGLNLKPGAHDICDLSSGPTTYVRSRPTDLLVWSMRMTHSGAGTLLKDPNRPDPEPEEWNSFSEDEVAPLHENRLAVFAHIGANDKHARRYLDYLRHRTYIANMWRNHPFTPEVIAELEAAGLTVRDMPAEVIDDPRTGGWKEWQPYWYPGKADPEPKVIYREKVVEVPAAAPAAPAKPAASQAFVPRYSRAVKRRLRGVTKGAVNGWNAAAPKGSR</sequence>
<dbReference type="Gene3D" id="2.60.120.620">
    <property type="entry name" value="q2cbj1_9rhob like domain"/>
    <property type="match status" value="1"/>
</dbReference>
<dbReference type="Proteomes" id="UP000250028">
    <property type="component" value="Unassembled WGS sequence"/>
</dbReference>
<organism evidence="1 2">
    <name type="scientific">Branchiibius hedensis</name>
    <dbReference type="NCBI Taxonomy" id="672460"/>
    <lineage>
        <taxon>Bacteria</taxon>
        <taxon>Bacillati</taxon>
        <taxon>Actinomycetota</taxon>
        <taxon>Actinomycetes</taxon>
        <taxon>Micrococcales</taxon>
        <taxon>Dermacoccaceae</taxon>
        <taxon>Branchiibius</taxon>
    </lineage>
</organism>
<reference evidence="2" key="1">
    <citation type="submission" date="2016-10" db="EMBL/GenBank/DDBJ databases">
        <authorList>
            <person name="Varghese N."/>
            <person name="Submissions S."/>
        </authorList>
    </citation>
    <scope>NUCLEOTIDE SEQUENCE [LARGE SCALE GENOMIC DNA]</scope>
    <source>
        <strain evidence="2">DSM 22951</strain>
    </source>
</reference>
<evidence type="ECO:0000313" key="1">
    <source>
        <dbReference type="EMBL" id="SSA35211.1"/>
    </source>
</evidence>
<keyword evidence="2" id="KW-1185">Reference proteome</keyword>
<name>A0A2Y8ZS51_9MICO</name>
<proteinExistence type="predicted"/>
<evidence type="ECO:0008006" key="3">
    <source>
        <dbReference type="Google" id="ProtNLM"/>
    </source>
</evidence>
<dbReference type="RefSeq" id="WP_174888832.1">
    <property type="nucleotide sequence ID" value="NZ_QGDN01000001.1"/>
</dbReference>